<dbReference type="Gene3D" id="3.20.20.410">
    <property type="entry name" value="Protein of unknown function UPF0759"/>
    <property type="match status" value="1"/>
</dbReference>
<proteinExistence type="predicted"/>
<reference evidence="2" key="1">
    <citation type="submission" date="2017-07" db="EMBL/GenBank/DDBJ databases">
        <title>Novel pathways for hydrocarbon cycling and metabolic interdependencies in hydrothermal sediment communities.</title>
        <authorList>
            <person name="Dombrowski N."/>
            <person name="Seitz K."/>
            <person name="Teske A."/>
            <person name="Baker B."/>
        </authorList>
    </citation>
    <scope>NUCLEOTIDE SEQUENCE [LARGE SCALE GENOMIC DNA]</scope>
</reference>
<accession>A0A257LU21</accession>
<protein>
    <recommendedName>
        <fullName evidence="3">DUF72 domain-containing protein</fullName>
    </recommendedName>
</protein>
<dbReference type="PANTHER" id="PTHR30348:SF4">
    <property type="entry name" value="DUF72 DOMAIN-CONTAINING PROTEIN"/>
    <property type="match status" value="1"/>
</dbReference>
<dbReference type="SUPFAM" id="SSF117396">
    <property type="entry name" value="TM1631-like"/>
    <property type="match status" value="1"/>
</dbReference>
<dbReference type="Proteomes" id="UP000216312">
    <property type="component" value="Unassembled WGS sequence"/>
</dbReference>
<name>A0A257LU21_UNCW3</name>
<evidence type="ECO:0000313" key="2">
    <source>
        <dbReference type="Proteomes" id="UP000216312"/>
    </source>
</evidence>
<evidence type="ECO:0000313" key="1">
    <source>
        <dbReference type="EMBL" id="OYV03153.1"/>
    </source>
</evidence>
<comment type="caution">
    <text evidence="1">The sequence shown here is derived from an EMBL/GenBank/DDBJ whole genome shotgun (WGS) entry which is preliminary data.</text>
</comment>
<dbReference type="InterPro" id="IPR036520">
    <property type="entry name" value="UPF0759_sf"/>
</dbReference>
<dbReference type="PANTHER" id="PTHR30348">
    <property type="entry name" value="UNCHARACTERIZED PROTEIN YECE"/>
    <property type="match status" value="1"/>
</dbReference>
<organism evidence="1 2">
    <name type="scientific">candidate division WOR-3 bacterium 4484_18</name>
    <dbReference type="NCBI Taxonomy" id="2020626"/>
    <lineage>
        <taxon>Bacteria</taxon>
        <taxon>Bacteria division WOR-3</taxon>
    </lineage>
</organism>
<dbReference type="EMBL" id="NMUJ01000019">
    <property type="protein sequence ID" value="OYV03153.1"/>
    <property type="molecule type" value="Genomic_DNA"/>
</dbReference>
<evidence type="ECO:0008006" key="3">
    <source>
        <dbReference type="Google" id="ProtNLM"/>
    </source>
</evidence>
<gene>
    <name evidence="1" type="ORF">CGW93_02290</name>
</gene>
<dbReference type="Pfam" id="PF01904">
    <property type="entry name" value="DUF72"/>
    <property type="match status" value="1"/>
</dbReference>
<sequence length="191" mass="22391">MLKAWVKKTPEGFIFAVKANRRITHEQPIAREDLLRAFYDRIALLGDRKGPILFQLPPSLKKDIGLLEEFLGKLDPDEENVVEFRHPTWFDKDTYKVLSDYKVRYCIVSAPGIPMDVEVTAEFAYIRWHGTVNWYASEYSVAELRYWVDIIKDIAKEYKVYGYFNNDFYGYAVKNCMELKELLREAGIDVS</sequence>
<dbReference type="InterPro" id="IPR002763">
    <property type="entry name" value="DUF72"/>
</dbReference>
<dbReference type="AlphaFoldDB" id="A0A257LU21"/>